<dbReference type="EMBL" id="CP060716">
    <property type="protein sequence ID" value="QNN63840.1"/>
    <property type="molecule type" value="Genomic_DNA"/>
</dbReference>
<dbReference type="InterPro" id="IPR001647">
    <property type="entry name" value="HTH_TetR"/>
</dbReference>
<gene>
    <name evidence="6" type="ORF">H9L06_02465</name>
</gene>
<dbReference type="GO" id="GO:0000976">
    <property type="term" value="F:transcription cis-regulatory region binding"/>
    <property type="evidence" value="ECO:0007669"/>
    <property type="project" value="TreeGrafter"/>
</dbReference>
<dbReference type="KEGG" id="ldn:H9L06_02465"/>
<reference evidence="6 7" key="1">
    <citation type="submission" date="2020-08" db="EMBL/GenBank/DDBJ databases">
        <title>Genome sequence of Leucobacter denitrificans KACC 14055T.</title>
        <authorList>
            <person name="Hyun D.-W."/>
            <person name="Bae J.-W."/>
        </authorList>
    </citation>
    <scope>NUCLEOTIDE SEQUENCE [LARGE SCALE GENOMIC DNA]</scope>
    <source>
        <strain evidence="6 7">KACC 14055</strain>
    </source>
</reference>
<organism evidence="6 7">
    <name type="scientific">Leucobacter denitrificans</name>
    <dbReference type="NCBI Taxonomy" id="683042"/>
    <lineage>
        <taxon>Bacteria</taxon>
        <taxon>Bacillati</taxon>
        <taxon>Actinomycetota</taxon>
        <taxon>Actinomycetes</taxon>
        <taxon>Micrococcales</taxon>
        <taxon>Microbacteriaceae</taxon>
        <taxon>Leucobacter</taxon>
    </lineage>
</organism>
<name>A0A7G9S7L5_9MICO</name>
<dbReference type="SUPFAM" id="SSF46689">
    <property type="entry name" value="Homeodomain-like"/>
    <property type="match status" value="1"/>
</dbReference>
<evidence type="ECO:0000256" key="3">
    <source>
        <dbReference type="ARBA" id="ARBA00023163"/>
    </source>
</evidence>
<dbReference type="PANTHER" id="PTHR30055">
    <property type="entry name" value="HTH-TYPE TRANSCRIPTIONAL REGULATOR RUTR"/>
    <property type="match status" value="1"/>
</dbReference>
<keyword evidence="2 4" id="KW-0238">DNA-binding</keyword>
<dbReference type="Pfam" id="PF00440">
    <property type="entry name" value="TetR_N"/>
    <property type="match status" value="1"/>
</dbReference>
<evidence type="ECO:0000256" key="4">
    <source>
        <dbReference type="PROSITE-ProRule" id="PRU00335"/>
    </source>
</evidence>
<dbReference type="AlphaFoldDB" id="A0A7G9S7L5"/>
<dbReference type="PROSITE" id="PS50977">
    <property type="entry name" value="HTH_TETR_2"/>
    <property type="match status" value="1"/>
</dbReference>
<evidence type="ECO:0000313" key="6">
    <source>
        <dbReference type="EMBL" id="QNN63840.1"/>
    </source>
</evidence>
<feature type="DNA-binding region" description="H-T-H motif" evidence="4">
    <location>
        <begin position="12"/>
        <end position="31"/>
    </location>
</feature>
<keyword evidence="3" id="KW-0804">Transcription</keyword>
<evidence type="ECO:0000259" key="5">
    <source>
        <dbReference type="PROSITE" id="PS50977"/>
    </source>
</evidence>
<dbReference type="Gene3D" id="1.10.357.10">
    <property type="entry name" value="Tetracycline Repressor, domain 2"/>
    <property type="match status" value="1"/>
</dbReference>
<dbReference type="InterPro" id="IPR050109">
    <property type="entry name" value="HTH-type_TetR-like_transc_reg"/>
</dbReference>
<sequence length="122" mass="13173">MEFARYGYAATQTSAIATRAGVSQPNVYANFASKEELFLECLRTSLSCIELAVAQEPEELAPVHACLLFQAIASIGLREVGESVQSQLRHLVSVIGQDAFEAMVLQGQSLLMTVIALSPDKL</sequence>
<proteinExistence type="predicted"/>
<dbReference type="PANTHER" id="PTHR30055:SF234">
    <property type="entry name" value="HTH-TYPE TRANSCRIPTIONAL REGULATOR BETI"/>
    <property type="match status" value="1"/>
</dbReference>
<dbReference type="InterPro" id="IPR009057">
    <property type="entry name" value="Homeodomain-like_sf"/>
</dbReference>
<keyword evidence="1" id="KW-0805">Transcription regulation</keyword>
<dbReference type="Proteomes" id="UP000515934">
    <property type="component" value="Chromosome"/>
</dbReference>
<protein>
    <submittedName>
        <fullName evidence="6">Helix-turn-helix transcriptional regulator</fullName>
    </submittedName>
</protein>
<feature type="domain" description="HTH tetR-type" evidence="5">
    <location>
        <begin position="1"/>
        <end position="49"/>
    </location>
</feature>
<evidence type="ECO:0000313" key="7">
    <source>
        <dbReference type="Proteomes" id="UP000515934"/>
    </source>
</evidence>
<evidence type="ECO:0000256" key="1">
    <source>
        <dbReference type="ARBA" id="ARBA00023015"/>
    </source>
</evidence>
<evidence type="ECO:0000256" key="2">
    <source>
        <dbReference type="ARBA" id="ARBA00023125"/>
    </source>
</evidence>
<accession>A0A7G9S7L5</accession>
<dbReference type="GO" id="GO:0003700">
    <property type="term" value="F:DNA-binding transcription factor activity"/>
    <property type="evidence" value="ECO:0007669"/>
    <property type="project" value="TreeGrafter"/>
</dbReference>
<keyword evidence="7" id="KW-1185">Reference proteome</keyword>